<name>A0A1S9RAJ6_PENBI</name>
<comment type="caution">
    <text evidence="1">The sequence shown here is derived from an EMBL/GenBank/DDBJ whole genome shotgun (WGS) entry which is preliminary data.</text>
</comment>
<sequence length="77" mass="8613">MKTAFWSGHIKVAEMIKKLRRRFGTGSPQGALADHPSQDMQTQADYNVFIVGRRLKLPVIPAPTPLDTERQHIEAAS</sequence>
<dbReference type="AlphaFoldDB" id="A0A1S9RAJ6"/>
<dbReference type="EMBL" id="LJBN01000216">
    <property type="protein sequence ID" value="OOQ82549.1"/>
    <property type="molecule type" value="Genomic_DNA"/>
</dbReference>
<proteinExistence type="predicted"/>
<accession>A0A1S9RAJ6</accession>
<evidence type="ECO:0000313" key="1">
    <source>
        <dbReference type="EMBL" id="OOQ82549.1"/>
    </source>
</evidence>
<organism evidence="1 2">
    <name type="scientific">Penicillium brasilianum</name>
    <dbReference type="NCBI Taxonomy" id="104259"/>
    <lineage>
        <taxon>Eukaryota</taxon>
        <taxon>Fungi</taxon>
        <taxon>Dikarya</taxon>
        <taxon>Ascomycota</taxon>
        <taxon>Pezizomycotina</taxon>
        <taxon>Eurotiomycetes</taxon>
        <taxon>Eurotiomycetidae</taxon>
        <taxon>Eurotiales</taxon>
        <taxon>Aspergillaceae</taxon>
        <taxon>Penicillium</taxon>
    </lineage>
</organism>
<gene>
    <name evidence="1" type="ORF">PEBR_40117</name>
</gene>
<reference evidence="2" key="1">
    <citation type="submission" date="2015-09" db="EMBL/GenBank/DDBJ databases">
        <authorList>
            <person name="Fill T.P."/>
            <person name="Baretta J.F."/>
            <person name="de Almeida L.G."/>
            <person name="Rocha M."/>
            <person name="de Souza D.H."/>
            <person name="Malavazi I."/>
            <person name="Cerdeira L.T."/>
            <person name="Hong H."/>
            <person name="Samborskyy M."/>
            <person name="de Vasconcelos A.T."/>
            <person name="Leadlay P."/>
            <person name="Rodrigues-Filho E."/>
        </authorList>
    </citation>
    <scope>NUCLEOTIDE SEQUENCE [LARGE SCALE GENOMIC DNA]</scope>
    <source>
        <strain evidence="2">LaBioMMi 136</strain>
    </source>
</reference>
<dbReference type="Proteomes" id="UP000190744">
    <property type="component" value="Unassembled WGS sequence"/>
</dbReference>
<evidence type="ECO:0000313" key="2">
    <source>
        <dbReference type="Proteomes" id="UP000190744"/>
    </source>
</evidence>
<protein>
    <submittedName>
        <fullName evidence="1">Uncharacterized protein</fullName>
    </submittedName>
</protein>